<gene>
    <name evidence="1" type="ORF">EZ315_13685</name>
</gene>
<dbReference type="RefSeq" id="WP_207104622.1">
    <property type="nucleotide sequence ID" value="NZ_SJSA01000002.1"/>
</dbReference>
<name>A0A4Z0V6I0_9BACT</name>
<reference evidence="1 2" key="1">
    <citation type="submission" date="2019-02" db="EMBL/GenBank/DDBJ databases">
        <title>Isolation and identification of novel species under the genus Muribaculum.</title>
        <authorList>
            <person name="Miyake S."/>
            <person name="Ding Y."/>
            <person name="Low A."/>
            <person name="Soh M."/>
            <person name="Seedorf H."/>
        </authorList>
    </citation>
    <scope>NUCLEOTIDE SEQUENCE [LARGE SCALE GENOMIC DNA]</scope>
    <source>
        <strain evidence="1 2">TLL-A3</strain>
    </source>
</reference>
<organism evidence="1 2">
    <name type="scientific">Duncaniella freteri</name>
    <dbReference type="NCBI Taxonomy" id="2530391"/>
    <lineage>
        <taxon>Bacteria</taxon>
        <taxon>Pseudomonadati</taxon>
        <taxon>Bacteroidota</taxon>
        <taxon>Bacteroidia</taxon>
        <taxon>Bacteroidales</taxon>
        <taxon>Muribaculaceae</taxon>
        <taxon>Duncaniella</taxon>
    </lineage>
</organism>
<protein>
    <submittedName>
        <fullName evidence="1">Uncharacterized protein</fullName>
    </submittedName>
</protein>
<proteinExistence type="predicted"/>
<dbReference type="EMBL" id="SJSA01000002">
    <property type="protein sequence ID" value="TGG36873.1"/>
    <property type="molecule type" value="Genomic_DNA"/>
</dbReference>
<evidence type="ECO:0000313" key="2">
    <source>
        <dbReference type="Proteomes" id="UP000297635"/>
    </source>
</evidence>
<dbReference type="Proteomes" id="UP000297635">
    <property type="component" value="Unassembled WGS sequence"/>
</dbReference>
<keyword evidence="2" id="KW-1185">Reference proteome</keyword>
<accession>A0A4Z0V6I0</accession>
<comment type="caution">
    <text evidence="1">The sequence shown here is derived from an EMBL/GenBank/DDBJ whole genome shotgun (WGS) entry which is preliminary data.</text>
</comment>
<dbReference type="GeneID" id="82150843"/>
<evidence type="ECO:0000313" key="1">
    <source>
        <dbReference type="EMBL" id="TGG36873.1"/>
    </source>
</evidence>
<sequence>MSDDEYGQLKSTLIEHSDELDEFGMEAAICYAEWWRRDYNGNIPSKEDVAVEIGLDICRAGELYMAARMALQRNGFTFIHSIKRTEYFRTLLNQGGLPIRYIRNNEGNMGNFSRFLKGLVKELSSINYDWNNADSSVIRQFSCVSYLGDSFKNENIYDVSIQIARAIIMEENALLPYDDSDKAFAELTDSLKREYSRVRNGSRFRPLSLQWRLHLVDDDNACLYILPEAIKDLSSESIPGLNITSCYSFDVFVAGVLTGKYVRKETKFSDEGQAISAVYTRISMGPSREIRWNGEPVVEVKVRCDNDDRIFLTIAGSFAPNFDYPQVFQMLDNNIYVMSETGNSEKNIALFSESWSNLVSIPISIAGHNLFYEQFSQDLTLTDSSTGETVLLENKFTPYTVEFSNSYIPWLERSNFKLLSSVPIVKVYDKEKERVSNVKVKYRDRHGLDKEWRTLKTSCVLPSGIVDICVETPDSHRIIETFYCIGDIAFAHCNEGNMSTEIYFKSNQSFRAEIEIIEGADVINIEDNGWRISRRADTLSWPSECSFRIYRNNTPVLKLSIAIPFEGVVLTDINGGLVPRGKIISFANLAHYCIMSHGRGRRKLSVSYFSDKTEDDSKIKSLDGKVYDGIVSLIDYKPLIDRIFNLYGANSFNRSSCVTLNISGNPVFVRKFVLDSIVKDGMVTVIDNTEDNTDDYLYEGELFAFPVGDQLCIQDLFPVMLIRTNSATNTFAFPEDFCHKEVIVFSGAADKRRIVPKYYNRDDYDFDRVNRKEMQIDNISKWEILLADENVMFGNHWKEVCRAFKLCSTFNLPFSTHNALRSIARMPNLIAKFIIAMWLNGDRNVLEEEIDRFEQELEVALHWIPVNVWQESINDMMASIPEPMMQIIVMKLAEFTELVLGLLNATVTNELAQVMTAYITTQKIDKGQFISRSDINEYKSKIKGLSDNNMDLPVVRYKLHGKYYPYEDQMLLSYRVMIESAMCAAENASGIVNRTDLFAKEYKEHARIANFYRKYFKETYCDIFLRTLKYINR</sequence>
<dbReference type="AlphaFoldDB" id="A0A4Z0V6I0"/>